<reference evidence="1 2" key="1">
    <citation type="submission" date="2018-03" db="EMBL/GenBank/DDBJ databases">
        <title>Draft Genome Sequences of the Obligatory Marine Myxobacteria Enhygromyxa salina SWB005.</title>
        <authorList>
            <person name="Poehlein A."/>
            <person name="Moghaddam J.A."/>
            <person name="Harms H."/>
            <person name="Alanjari M."/>
            <person name="Koenig G.M."/>
            <person name="Daniel R."/>
            <person name="Schaeberle T.F."/>
        </authorList>
    </citation>
    <scope>NUCLEOTIDE SEQUENCE [LARGE SCALE GENOMIC DNA]</scope>
    <source>
        <strain evidence="1 2">SWB005</strain>
    </source>
</reference>
<dbReference type="EC" id="3.5.4.-" evidence="1"/>
<dbReference type="InterPro" id="IPR035959">
    <property type="entry name" value="RutC-like_sf"/>
</dbReference>
<organism evidence="1 2">
    <name type="scientific">Enhygromyxa salina</name>
    <dbReference type="NCBI Taxonomy" id="215803"/>
    <lineage>
        <taxon>Bacteria</taxon>
        <taxon>Pseudomonadati</taxon>
        <taxon>Myxococcota</taxon>
        <taxon>Polyangia</taxon>
        <taxon>Nannocystales</taxon>
        <taxon>Nannocystaceae</taxon>
        <taxon>Enhygromyxa</taxon>
    </lineage>
</organism>
<dbReference type="EMBL" id="PVNK01000165">
    <property type="protein sequence ID" value="PRP96560.1"/>
    <property type="molecule type" value="Genomic_DNA"/>
</dbReference>
<dbReference type="AlphaFoldDB" id="A0A2S9XUZ5"/>
<name>A0A2S9XUZ5_9BACT</name>
<evidence type="ECO:0000313" key="2">
    <source>
        <dbReference type="Proteomes" id="UP000237968"/>
    </source>
</evidence>
<sequence>MPRTVLPQGWARPKGYANGMAATGELLAIAGQIAWDGQQQLVSDAFVDQFRQALANVVAVVEAAGGGPTDIISLTVYVTDKREYIAAIKDVGQSYRELLGKHFPAMALVGVNELLEDRAKVEIQGLAVLSCRGASA</sequence>
<accession>A0A2S9XUZ5</accession>
<dbReference type="SUPFAM" id="SSF55298">
    <property type="entry name" value="YjgF-like"/>
    <property type="match status" value="1"/>
</dbReference>
<dbReference type="CDD" id="cd00448">
    <property type="entry name" value="YjgF_YER057c_UK114_family"/>
    <property type="match status" value="1"/>
</dbReference>
<dbReference type="Pfam" id="PF01042">
    <property type="entry name" value="Ribonuc_L-PSP"/>
    <property type="match status" value="1"/>
</dbReference>
<dbReference type="InterPro" id="IPR006175">
    <property type="entry name" value="YjgF/YER057c/UK114"/>
</dbReference>
<dbReference type="PANTHER" id="PTHR43857:SF1">
    <property type="entry name" value="YJGH FAMILY PROTEIN"/>
    <property type="match status" value="1"/>
</dbReference>
<gene>
    <name evidence="1" type="primary">ridA</name>
    <name evidence="1" type="ORF">ENSA5_36360</name>
</gene>
<proteinExistence type="predicted"/>
<comment type="caution">
    <text evidence="1">The sequence shown here is derived from an EMBL/GenBank/DDBJ whole genome shotgun (WGS) entry which is preliminary data.</text>
</comment>
<dbReference type="RefSeq" id="WP_181197889.1">
    <property type="nucleotide sequence ID" value="NZ_PVNK01000165.1"/>
</dbReference>
<dbReference type="PANTHER" id="PTHR43857">
    <property type="entry name" value="BLR7761 PROTEIN"/>
    <property type="match status" value="1"/>
</dbReference>
<keyword evidence="2" id="KW-1185">Reference proteome</keyword>
<evidence type="ECO:0000313" key="1">
    <source>
        <dbReference type="EMBL" id="PRP96560.1"/>
    </source>
</evidence>
<dbReference type="Gene3D" id="3.30.1330.40">
    <property type="entry name" value="RutC-like"/>
    <property type="match status" value="1"/>
</dbReference>
<protein>
    <submittedName>
        <fullName evidence="1">Enamine/imine deaminase</fullName>
        <ecNumber evidence="1">3.5.4.-</ecNumber>
    </submittedName>
</protein>
<keyword evidence="1" id="KW-0378">Hydrolase</keyword>
<dbReference type="Proteomes" id="UP000237968">
    <property type="component" value="Unassembled WGS sequence"/>
</dbReference>
<dbReference type="GO" id="GO:0016787">
    <property type="term" value="F:hydrolase activity"/>
    <property type="evidence" value="ECO:0007669"/>
    <property type="project" value="UniProtKB-KW"/>
</dbReference>